<protein>
    <submittedName>
        <fullName evidence="5">Protein ECT2 isoform X6</fullName>
    </submittedName>
</protein>
<reference evidence="5" key="2">
    <citation type="submission" date="2025-08" db="UniProtKB">
        <authorList>
            <consortium name="RefSeq"/>
        </authorList>
    </citation>
    <scope>IDENTIFICATION</scope>
    <source>
        <tissue evidence="5">Tongue muscle</tissue>
    </source>
</reference>
<organism evidence="4 5">
    <name type="scientific">Odocoileus virginianus</name>
    <name type="common">White-tailed deer</name>
    <dbReference type="NCBI Taxonomy" id="9874"/>
    <lineage>
        <taxon>Eukaryota</taxon>
        <taxon>Metazoa</taxon>
        <taxon>Chordata</taxon>
        <taxon>Craniata</taxon>
        <taxon>Vertebrata</taxon>
        <taxon>Euteleostomi</taxon>
        <taxon>Mammalia</taxon>
        <taxon>Eutheria</taxon>
        <taxon>Laurasiatheria</taxon>
        <taxon>Artiodactyla</taxon>
        <taxon>Ruminantia</taxon>
        <taxon>Pecora</taxon>
        <taxon>Cervidae</taxon>
        <taxon>Odocoileinae</taxon>
        <taxon>Odocoileus</taxon>
    </lineage>
</organism>
<dbReference type="CDD" id="cd01229">
    <property type="entry name" value="PH_Ect2"/>
    <property type="match status" value="1"/>
</dbReference>
<feature type="domain" description="BRCT" evidence="3">
    <location>
        <begin position="235"/>
        <end position="323"/>
    </location>
</feature>
<evidence type="ECO:0000259" key="2">
    <source>
        <dbReference type="PROSITE" id="PS50010"/>
    </source>
</evidence>
<name>A0ABM4I3W1_ODOVR</name>
<dbReference type="SMART" id="SM00325">
    <property type="entry name" value="RhoGEF"/>
    <property type="match status" value="1"/>
</dbReference>
<feature type="compositionally biased region" description="Polar residues" evidence="1">
    <location>
        <begin position="798"/>
        <end position="809"/>
    </location>
</feature>
<dbReference type="PROSITE" id="PS50010">
    <property type="entry name" value="DH_2"/>
    <property type="match status" value="1"/>
</dbReference>
<dbReference type="Pfam" id="PF00533">
    <property type="entry name" value="BRCT"/>
    <property type="match status" value="1"/>
</dbReference>
<dbReference type="InterPro" id="IPR011993">
    <property type="entry name" value="PH-like_dom_sf"/>
</dbReference>
<dbReference type="InterPro" id="IPR049396">
    <property type="entry name" value="ECT2_BRCT0"/>
</dbReference>
<evidence type="ECO:0000259" key="3">
    <source>
        <dbReference type="PROSITE" id="PS50172"/>
    </source>
</evidence>
<sequence>MADNSALTSTTGSTSLADSSIFDSKVAETSKDNLFIGSTSCVEEEMPQIETRVILVQEAGKQEELIKALKEIKVPFVKMESVEEFKSLDSPEFENVFIVMDFQDSAFNELYKADCRVIGPPVVLNCAENGEPLPFSCRPLYCTSMMNLVLCFTGFRKKEELVRLVTLVHHMGGVIRKDFNSKVTHLVANCTQGEKFRVAVSLGTPIMKPEWIYKAWERRNEQDFCASVDDFRNEFKVPPFQDCILSFLGFSDEEKTNMEEMTKMQGGNYLPVGDERCTHLIVEENIVKELPFEPSKKLYVVKQEWFWGSIQMDARAGETMYLYEKANTPELKKSVSLLSLNTPNSNRKRRRLKETLAQLSREADLSPFPPQTPKSCTKSSKNSTPVPSKQSARWQVAKELYQTESNYVNILATIIQLFQVPLEEEGQRGGPILAPEEIKTIFGSIPDIFDVHTKIKDDLEDLIVSWDESKSIGDIFLKYSKDLVKIYPPFVNFFEMSKETIIKCEKQKPRFHAFLKINQAKPECGRQSLVELLIRPVQRLPSVALLLNDLKKHTSEENPDKSTLEKAIGSLKEVMTHINEDKRKTEAQKQIFDVVYEVDGCPANLLSSHRSLVQRVETISLGEHPCDRGEQVTLFLFNDCLEIARKRHKVIGTFRSPHGQTRPPASLKHIHLMPLSQIKKVLDIRETEDCHNAFALLVRPPTEQANVLLSFQMTSEELPKENWLKMLCRHVANTICKADAENLIYTADPESFEVNTKDMDSTLSRASRAIKKTSKKVTRAFSFSKTPKRALRRALMASQGSAEGRSPSSNEKHVMSRLASTSSLAGIPSPSLVSLPAFFERRSHTLSRSTTHLI</sequence>
<evidence type="ECO:0000256" key="1">
    <source>
        <dbReference type="SAM" id="MobiDB-lite"/>
    </source>
</evidence>
<dbReference type="Gene3D" id="2.30.29.30">
    <property type="entry name" value="Pleckstrin-homology domain (PH domain)/Phosphotyrosine-binding domain (PTB)"/>
    <property type="match status" value="1"/>
</dbReference>
<dbReference type="PANTHER" id="PTHR16777">
    <property type="entry name" value="PROTEIN ECT2"/>
    <property type="match status" value="1"/>
</dbReference>
<feature type="region of interest" description="Disordered" evidence="1">
    <location>
        <begin position="796"/>
        <end position="817"/>
    </location>
</feature>
<dbReference type="Pfam" id="PF00621">
    <property type="entry name" value="RhoGEF"/>
    <property type="match status" value="1"/>
</dbReference>
<dbReference type="RefSeq" id="XP_070322506.1">
    <property type="nucleotide sequence ID" value="XM_070466405.1"/>
</dbReference>
<dbReference type="Gene3D" id="1.20.900.10">
    <property type="entry name" value="Dbl homology (DH) domain"/>
    <property type="match status" value="1"/>
</dbReference>
<dbReference type="InterPro" id="IPR049395">
    <property type="entry name" value="ECT2_PH"/>
</dbReference>
<dbReference type="PANTHER" id="PTHR16777:SF2">
    <property type="entry name" value="PROTEIN ECT2"/>
    <property type="match status" value="1"/>
</dbReference>
<proteinExistence type="predicted"/>
<evidence type="ECO:0000313" key="5">
    <source>
        <dbReference type="RefSeq" id="XP_070322506.1"/>
    </source>
</evidence>
<dbReference type="PROSITE" id="PS00741">
    <property type="entry name" value="DH_1"/>
    <property type="match status" value="1"/>
</dbReference>
<feature type="domain" description="BRCT" evidence="3">
    <location>
        <begin position="145"/>
        <end position="220"/>
    </location>
</feature>
<feature type="compositionally biased region" description="Polar residues" evidence="1">
    <location>
        <begin position="373"/>
        <end position="389"/>
    </location>
</feature>
<keyword evidence="4" id="KW-1185">Reference proteome</keyword>
<dbReference type="CDD" id="cd17732">
    <property type="entry name" value="BRCT_Ect2_rpt2"/>
    <property type="match status" value="1"/>
</dbReference>
<feature type="domain" description="DH" evidence="2">
    <location>
        <begin position="392"/>
        <end position="581"/>
    </location>
</feature>
<dbReference type="InterPro" id="IPR036420">
    <property type="entry name" value="BRCT_dom_sf"/>
</dbReference>
<dbReference type="SMART" id="SM00292">
    <property type="entry name" value="BRCT"/>
    <property type="match status" value="2"/>
</dbReference>
<dbReference type="InterPro" id="IPR035899">
    <property type="entry name" value="DBL_dom_sf"/>
</dbReference>
<reference evidence="4" key="1">
    <citation type="journal article" date="2022" name="J. Hered.">
        <title>A De Novo Chromosome-Level Genome Assembly of the White-Tailed Deer, Odocoileus Virginianus.</title>
        <authorList>
            <person name="London E.W."/>
            <person name="Roca A.L."/>
            <person name="Novakofski J.E."/>
            <person name="Mateus-Pinilla N.E."/>
        </authorList>
    </citation>
    <scope>NUCLEOTIDE SEQUENCE [LARGE SCALE GENOMIC DNA]</scope>
</reference>
<feature type="region of interest" description="Disordered" evidence="1">
    <location>
        <begin position="362"/>
        <end position="389"/>
    </location>
</feature>
<dbReference type="Pfam" id="PF21243">
    <property type="entry name" value="ECT2_BRCT0"/>
    <property type="match status" value="1"/>
</dbReference>
<dbReference type="Pfam" id="PF12738">
    <property type="entry name" value="PTCB-BRCT"/>
    <property type="match status" value="1"/>
</dbReference>
<dbReference type="GeneID" id="110128700"/>
<dbReference type="CDD" id="cd17733">
    <property type="entry name" value="BRCT_Ect2_rpt1"/>
    <property type="match status" value="1"/>
</dbReference>
<dbReference type="SUPFAM" id="SSF50729">
    <property type="entry name" value="PH domain-like"/>
    <property type="match status" value="1"/>
</dbReference>
<dbReference type="InterPro" id="IPR001357">
    <property type="entry name" value="BRCT_dom"/>
</dbReference>
<dbReference type="InterPro" id="IPR026817">
    <property type="entry name" value="Ect2"/>
</dbReference>
<dbReference type="InterPro" id="IPR000219">
    <property type="entry name" value="DH_dom"/>
</dbReference>
<evidence type="ECO:0000313" key="4">
    <source>
        <dbReference type="Proteomes" id="UP001652640"/>
    </source>
</evidence>
<dbReference type="Proteomes" id="UP001652640">
    <property type="component" value="Chromosome 4"/>
</dbReference>
<dbReference type="Gene3D" id="3.40.50.10190">
    <property type="entry name" value="BRCT domain"/>
    <property type="match status" value="3"/>
</dbReference>
<dbReference type="Pfam" id="PF21242">
    <property type="entry name" value="ECT2_PH"/>
    <property type="match status" value="1"/>
</dbReference>
<dbReference type="SUPFAM" id="SSF52113">
    <property type="entry name" value="BRCT domain"/>
    <property type="match status" value="2"/>
</dbReference>
<dbReference type="CDD" id="cd00160">
    <property type="entry name" value="RhoGEF"/>
    <property type="match status" value="1"/>
</dbReference>
<dbReference type="SUPFAM" id="SSF48065">
    <property type="entry name" value="DBL homology domain (DH-domain)"/>
    <property type="match status" value="1"/>
</dbReference>
<dbReference type="PROSITE" id="PS50172">
    <property type="entry name" value="BRCT"/>
    <property type="match status" value="2"/>
</dbReference>
<dbReference type="InterPro" id="IPR001331">
    <property type="entry name" value="GDS_CDC24_CS"/>
</dbReference>
<accession>A0ABM4I3W1</accession>
<gene>
    <name evidence="5" type="primary">ECT2</name>
</gene>